<dbReference type="InterPro" id="IPR011006">
    <property type="entry name" value="CheY-like_superfamily"/>
</dbReference>
<evidence type="ECO:0000256" key="1">
    <source>
        <dbReference type="ARBA" id="ARBA00022553"/>
    </source>
</evidence>
<dbReference type="InterPro" id="IPR050595">
    <property type="entry name" value="Bact_response_regulator"/>
</dbReference>
<gene>
    <name evidence="4" type="ORF">MNBD_NITROSPIRAE03-217</name>
</gene>
<dbReference type="InterPro" id="IPR011723">
    <property type="entry name" value="Znf/thioredoxin_put"/>
</dbReference>
<dbReference type="Gene3D" id="3.40.50.2300">
    <property type="match status" value="1"/>
</dbReference>
<protein>
    <recommendedName>
        <fullName evidence="3">Response regulatory domain-containing protein</fullName>
    </recommendedName>
</protein>
<evidence type="ECO:0000259" key="3">
    <source>
        <dbReference type="PROSITE" id="PS50110"/>
    </source>
</evidence>
<dbReference type="Pfam" id="PF13717">
    <property type="entry name" value="Zn_ribbon_4"/>
    <property type="match status" value="1"/>
</dbReference>
<dbReference type="Pfam" id="PF00072">
    <property type="entry name" value="Response_reg"/>
    <property type="match status" value="1"/>
</dbReference>
<dbReference type="PANTHER" id="PTHR44591">
    <property type="entry name" value="STRESS RESPONSE REGULATOR PROTEIN 1"/>
    <property type="match status" value="1"/>
</dbReference>
<keyword evidence="1" id="KW-0597">Phosphoprotein</keyword>
<feature type="region of interest" description="Disordered" evidence="2">
    <location>
        <begin position="172"/>
        <end position="199"/>
    </location>
</feature>
<accession>A0A3B1D650</accession>
<reference evidence="4" key="1">
    <citation type="submission" date="2018-06" db="EMBL/GenBank/DDBJ databases">
        <authorList>
            <person name="Zhirakovskaya E."/>
        </authorList>
    </citation>
    <scope>NUCLEOTIDE SEQUENCE</scope>
</reference>
<dbReference type="SMART" id="SM00448">
    <property type="entry name" value="REC"/>
    <property type="match status" value="1"/>
</dbReference>
<dbReference type="GO" id="GO:0000160">
    <property type="term" value="P:phosphorelay signal transduction system"/>
    <property type="evidence" value="ECO:0007669"/>
    <property type="project" value="InterPro"/>
</dbReference>
<evidence type="ECO:0000313" key="4">
    <source>
        <dbReference type="EMBL" id="VAX34271.1"/>
    </source>
</evidence>
<dbReference type="PROSITE" id="PS50110">
    <property type="entry name" value="RESPONSE_REGULATORY"/>
    <property type="match status" value="1"/>
</dbReference>
<dbReference type="EMBL" id="UOGI01000281">
    <property type="protein sequence ID" value="VAX34271.1"/>
    <property type="molecule type" value="Genomic_DNA"/>
</dbReference>
<feature type="domain" description="Response regulatory" evidence="3">
    <location>
        <begin position="51"/>
        <end position="169"/>
    </location>
</feature>
<dbReference type="NCBIfam" id="TIGR02098">
    <property type="entry name" value="MJ0042_CXXC"/>
    <property type="match status" value="1"/>
</dbReference>
<dbReference type="PANTHER" id="PTHR44591:SF18">
    <property type="entry name" value="REGULATORY PROTEIN"/>
    <property type="match status" value="1"/>
</dbReference>
<feature type="non-terminal residue" evidence="4">
    <location>
        <position position="260"/>
    </location>
</feature>
<dbReference type="SUPFAM" id="SSF52172">
    <property type="entry name" value="CheY-like"/>
    <property type="match status" value="1"/>
</dbReference>
<organism evidence="4">
    <name type="scientific">hydrothermal vent metagenome</name>
    <dbReference type="NCBI Taxonomy" id="652676"/>
    <lineage>
        <taxon>unclassified sequences</taxon>
        <taxon>metagenomes</taxon>
        <taxon>ecological metagenomes</taxon>
    </lineage>
</organism>
<dbReference type="AlphaFoldDB" id="A0A3B1D650"/>
<dbReference type="InterPro" id="IPR001789">
    <property type="entry name" value="Sig_transdc_resp-reg_receiver"/>
</dbReference>
<proteinExistence type="predicted"/>
<sequence>MVVICPKCRTKLKISDEKVSPDGSRFRCPTCSGVFLVRKPQKKATEINKNLVMVAHSDEAVAEKAEKLLRAEGYDVITVMDGIEAMVTALNRLPFIAVIDVALPKIYGFEVCRRLKGRPETEDIGIILVPSVYDKSKYKRPPSTLYGADDYIEEDEIEENLIRKINNLKKEKPTAEEQVSSPLTEKPESPSATKPLPDEGIERARRFIRTVLSDIFIYNPERVNEAVGAGTFSEVFKSQLSEGFKLYQTRISQEVRDKGD</sequence>
<evidence type="ECO:0000256" key="2">
    <source>
        <dbReference type="SAM" id="MobiDB-lite"/>
    </source>
</evidence>
<name>A0A3B1D650_9ZZZZ</name>